<protein>
    <submittedName>
        <fullName evidence="1">Uncharacterized protein</fullName>
    </submittedName>
</protein>
<proteinExistence type="predicted"/>
<organism evidence="1 2">
    <name type="scientific">Dyadobacter koreensis</name>
    <dbReference type="NCBI Taxonomy" id="408657"/>
    <lineage>
        <taxon>Bacteria</taxon>
        <taxon>Pseudomonadati</taxon>
        <taxon>Bacteroidota</taxon>
        <taxon>Cytophagia</taxon>
        <taxon>Cytophagales</taxon>
        <taxon>Spirosomataceae</taxon>
        <taxon>Dyadobacter</taxon>
    </lineage>
</organism>
<evidence type="ECO:0000313" key="2">
    <source>
        <dbReference type="Proteomes" id="UP000199532"/>
    </source>
</evidence>
<dbReference type="Proteomes" id="UP000199532">
    <property type="component" value="Unassembled WGS sequence"/>
</dbReference>
<sequence>MQGRAKKPVRKKNLHPEKRVVFFPGCPLHVSDLTRTAGPNAGAVPAGETVAHMETYLKLIRLEEYLAEEVRWIQYNLDLQQVRDEEYNKLPGKLQVCEQLHIQVRRMAVAF</sequence>
<dbReference type="AlphaFoldDB" id="A0A1H6R3L2"/>
<accession>A0A1H6R3L2</accession>
<gene>
    <name evidence="1" type="ORF">SAMN04487995_0941</name>
</gene>
<evidence type="ECO:0000313" key="1">
    <source>
        <dbReference type="EMBL" id="SEI46370.1"/>
    </source>
</evidence>
<name>A0A1H6R3L2_9BACT</name>
<keyword evidence="2" id="KW-1185">Reference proteome</keyword>
<reference evidence="1 2" key="1">
    <citation type="submission" date="2016-10" db="EMBL/GenBank/DDBJ databases">
        <authorList>
            <person name="de Groot N.N."/>
        </authorList>
    </citation>
    <scope>NUCLEOTIDE SEQUENCE [LARGE SCALE GENOMIC DNA]</scope>
    <source>
        <strain evidence="1 2">DSM 19938</strain>
    </source>
</reference>
<dbReference type="EMBL" id="FNXY01000001">
    <property type="protein sequence ID" value="SEI46370.1"/>
    <property type="molecule type" value="Genomic_DNA"/>
</dbReference>